<dbReference type="STRING" id="523844.MSTHT_1165"/>
<dbReference type="Pfam" id="PF00297">
    <property type="entry name" value="Ribosomal_L3"/>
    <property type="match status" value="1"/>
</dbReference>
<evidence type="ECO:0000256" key="7">
    <source>
        <dbReference type="SAM" id="MobiDB-lite"/>
    </source>
</evidence>
<dbReference type="NCBIfam" id="NF003261">
    <property type="entry name" value="PRK04231.1"/>
    <property type="match status" value="1"/>
</dbReference>
<dbReference type="GO" id="GO:0022625">
    <property type="term" value="C:cytosolic large ribosomal subunit"/>
    <property type="evidence" value="ECO:0007669"/>
    <property type="project" value="UniProtKB-UniRule"/>
</dbReference>
<evidence type="ECO:0000313" key="9">
    <source>
        <dbReference type="Proteomes" id="UP000066529"/>
    </source>
</evidence>
<dbReference type="Gene3D" id="4.10.960.10">
    <property type="entry name" value="Ribosomal protein L3, domain 3"/>
    <property type="match status" value="1"/>
</dbReference>
<reference evidence="8 9" key="1">
    <citation type="submission" date="2014-07" db="EMBL/GenBank/DDBJ databases">
        <title>Methanogenic archaea and the global carbon cycle.</title>
        <authorList>
            <person name="Henriksen J.R."/>
            <person name="Luke J."/>
            <person name="Reinhart S."/>
            <person name="Benedict M.N."/>
            <person name="Youngblut N.D."/>
            <person name="Metcalf M.E."/>
            <person name="Whitaker R.J."/>
            <person name="Metcalf W.W."/>
        </authorList>
    </citation>
    <scope>NUCLEOTIDE SEQUENCE [LARGE SCALE GENOMIC DNA]</scope>
    <source>
        <strain evidence="9">ATCC 43570 / DSM 1825 / OCM 12 / VKM B-1830 / TM-1</strain>
    </source>
</reference>
<dbReference type="OrthoDB" id="6121at2157"/>
<dbReference type="SUPFAM" id="SSF50447">
    <property type="entry name" value="Translation proteins"/>
    <property type="match status" value="1"/>
</dbReference>
<gene>
    <name evidence="6" type="primary">rpl3</name>
    <name evidence="8" type="ORF">MSTHT_1165</name>
</gene>
<dbReference type="HAMAP" id="MF_01325_A">
    <property type="entry name" value="Ribosomal_uL3_A"/>
    <property type="match status" value="1"/>
</dbReference>
<dbReference type="InterPro" id="IPR044892">
    <property type="entry name" value="Ribosomal_L3_dom_3_arc_sf"/>
</dbReference>
<dbReference type="GO" id="GO:0003735">
    <property type="term" value="F:structural constituent of ribosome"/>
    <property type="evidence" value="ECO:0007669"/>
    <property type="project" value="UniProtKB-UniRule"/>
</dbReference>
<dbReference type="AlphaFoldDB" id="A0A0E3NBX3"/>
<protein>
    <recommendedName>
        <fullName evidence="6">Large ribosomal subunit protein uL3</fullName>
    </recommendedName>
</protein>
<dbReference type="PANTHER" id="PTHR11363">
    <property type="entry name" value="60S RIBOSOMAL PROTEIN L3-RELATED"/>
    <property type="match status" value="1"/>
</dbReference>
<dbReference type="InterPro" id="IPR045077">
    <property type="entry name" value="L3_arc_euk"/>
</dbReference>
<evidence type="ECO:0000256" key="5">
    <source>
        <dbReference type="ARBA" id="ARBA00023274"/>
    </source>
</evidence>
<dbReference type="PATRIC" id="fig|523844.20.peg.1474"/>
<dbReference type="NCBIfam" id="TIGR03626">
    <property type="entry name" value="L3_arch"/>
    <property type="match status" value="1"/>
</dbReference>
<dbReference type="InterPro" id="IPR000597">
    <property type="entry name" value="Ribosomal_uL3"/>
</dbReference>
<dbReference type="GO" id="GO:0019843">
    <property type="term" value="F:rRNA binding"/>
    <property type="evidence" value="ECO:0007669"/>
    <property type="project" value="UniProtKB-UniRule"/>
</dbReference>
<dbReference type="InterPro" id="IPR019926">
    <property type="entry name" value="Ribosomal_uL3_CS"/>
</dbReference>
<dbReference type="KEGG" id="mthr:MSTHT_1165"/>
<keyword evidence="2 6" id="KW-0699">rRNA-binding</keyword>
<dbReference type="FunFam" id="3.30.1430.10:FF:000005">
    <property type="entry name" value="50S ribosomal protein L3"/>
    <property type="match status" value="1"/>
</dbReference>
<name>A0A0E3NBX3_METTT</name>
<dbReference type="Gene3D" id="2.40.30.10">
    <property type="entry name" value="Translation factors"/>
    <property type="match status" value="1"/>
</dbReference>
<proteinExistence type="inferred from homology"/>
<keyword evidence="4 6" id="KW-0689">Ribosomal protein</keyword>
<dbReference type="PROSITE" id="PS00474">
    <property type="entry name" value="RIBOSOMAL_L3"/>
    <property type="match status" value="1"/>
</dbReference>
<evidence type="ECO:0000313" key="8">
    <source>
        <dbReference type="EMBL" id="AKB12923.1"/>
    </source>
</evidence>
<evidence type="ECO:0000256" key="2">
    <source>
        <dbReference type="ARBA" id="ARBA00022730"/>
    </source>
</evidence>
<dbReference type="GO" id="GO:0006412">
    <property type="term" value="P:translation"/>
    <property type="evidence" value="ECO:0007669"/>
    <property type="project" value="UniProtKB-UniRule"/>
</dbReference>
<dbReference type="PANTHER" id="PTHR11363:SF5">
    <property type="entry name" value="LARGE RIBOSOMAL SUBUNIT PROTEIN UL3"/>
    <property type="match status" value="1"/>
</dbReference>
<dbReference type="InterPro" id="IPR009000">
    <property type="entry name" value="Transl_B-barrel_sf"/>
</dbReference>
<evidence type="ECO:0000256" key="4">
    <source>
        <dbReference type="ARBA" id="ARBA00022980"/>
    </source>
</evidence>
<keyword evidence="3 6" id="KW-0694">RNA-binding</keyword>
<evidence type="ECO:0000256" key="1">
    <source>
        <dbReference type="ARBA" id="ARBA00006540"/>
    </source>
</evidence>
<sequence>MASIHRPKRGSLAFSPRKRAKSHIPRFRAWPEATGEPRLQSFAGYKVGMTHVIMIDDTKNSLTQGMEISVPVTVIETPAIRVAAIRAYAEDSTGEKAVAEAWAADLDPELKRRIPVPAAGNMAENLEKIEKMIEEGKISDIRAITYTLPKNITGVPKKKPDIMESGISARDLKTKFEYAKSILGTLVSVTDVFKAGTLVDTAAITTGKGTQGPVKRWGIQLMKSKHSRQGSLRQVGTLGPWHPARVSWRVPQMGQMGYHQRTEFNKRILKIGSDGEEVTPEGGFINYGIVRGDYVLIKGSVPGPSKRLIRLRDPIRAKKADLGEPNILHISRESKQG</sequence>
<comment type="function">
    <text evidence="6">One of the primary rRNA binding proteins, it binds directly near the 3'-end of the 23S rRNA, where it nucleates assembly of the 50S subunit.</text>
</comment>
<evidence type="ECO:0000256" key="6">
    <source>
        <dbReference type="HAMAP-Rule" id="MF_01325"/>
    </source>
</evidence>
<dbReference type="Gene3D" id="3.30.1430.10">
    <property type="match status" value="1"/>
</dbReference>
<dbReference type="Proteomes" id="UP000066529">
    <property type="component" value="Chromosome"/>
</dbReference>
<dbReference type="EMBL" id="CP009501">
    <property type="protein sequence ID" value="AKB12923.1"/>
    <property type="molecule type" value="Genomic_DNA"/>
</dbReference>
<organism evidence="8 9">
    <name type="scientific">Methanosarcina thermophila (strain ATCC 43570 / DSM 1825 / OCM 12 / VKM B-1830 / TM-1)</name>
    <dbReference type="NCBI Taxonomy" id="523844"/>
    <lineage>
        <taxon>Archaea</taxon>
        <taxon>Methanobacteriati</taxon>
        <taxon>Methanobacteriota</taxon>
        <taxon>Stenosarchaea group</taxon>
        <taxon>Methanomicrobia</taxon>
        <taxon>Methanosarcinales</taxon>
        <taxon>Methanosarcinaceae</taxon>
        <taxon>Methanosarcina</taxon>
    </lineage>
</organism>
<accession>A0A0E3NBX3</accession>
<evidence type="ECO:0000256" key="3">
    <source>
        <dbReference type="ARBA" id="ARBA00022884"/>
    </source>
</evidence>
<feature type="region of interest" description="Disordered" evidence="7">
    <location>
        <begin position="1"/>
        <end position="20"/>
    </location>
</feature>
<dbReference type="GeneID" id="24848096"/>
<dbReference type="InterPro" id="IPR019928">
    <property type="entry name" value="Ribosomal_uL3_arc"/>
</dbReference>
<comment type="similarity">
    <text evidence="1 6">Belongs to the universal ribosomal protein uL3 family.</text>
</comment>
<comment type="subunit">
    <text evidence="6">Part of the 50S ribosomal subunit. Forms a cluster with proteins L14 and L24e.</text>
</comment>
<dbReference type="HOGENOM" id="CLU_033361_2_0_2"/>
<keyword evidence="5 6" id="KW-0687">Ribonucleoprotein</keyword>
<dbReference type="RefSeq" id="WP_048167023.1">
    <property type="nucleotide sequence ID" value="NZ_CP009501.1"/>
</dbReference>